<organism evidence="1 2">
    <name type="scientific">Racocetra persica</name>
    <dbReference type="NCBI Taxonomy" id="160502"/>
    <lineage>
        <taxon>Eukaryota</taxon>
        <taxon>Fungi</taxon>
        <taxon>Fungi incertae sedis</taxon>
        <taxon>Mucoromycota</taxon>
        <taxon>Glomeromycotina</taxon>
        <taxon>Glomeromycetes</taxon>
        <taxon>Diversisporales</taxon>
        <taxon>Gigasporaceae</taxon>
        <taxon>Racocetra</taxon>
    </lineage>
</organism>
<proteinExistence type="predicted"/>
<dbReference type="EMBL" id="CAJVQC010036225">
    <property type="protein sequence ID" value="CAG8760843.1"/>
    <property type="molecule type" value="Genomic_DNA"/>
</dbReference>
<protein>
    <submittedName>
        <fullName evidence="1">32356_t:CDS:1</fullName>
    </submittedName>
</protein>
<comment type="caution">
    <text evidence="1">The sequence shown here is derived from an EMBL/GenBank/DDBJ whole genome shotgun (WGS) entry which is preliminary data.</text>
</comment>
<evidence type="ECO:0000313" key="2">
    <source>
        <dbReference type="Proteomes" id="UP000789920"/>
    </source>
</evidence>
<dbReference type="Proteomes" id="UP000789920">
    <property type="component" value="Unassembled WGS sequence"/>
</dbReference>
<reference evidence="1" key="1">
    <citation type="submission" date="2021-06" db="EMBL/GenBank/DDBJ databases">
        <authorList>
            <person name="Kallberg Y."/>
            <person name="Tangrot J."/>
            <person name="Rosling A."/>
        </authorList>
    </citation>
    <scope>NUCLEOTIDE SEQUENCE</scope>
    <source>
        <strain evidence="1">MA461A</strain>
    </source>
</reference>
<sequence length="124" mass="14186">MTQRPLASIENISPLIHESLYCGIENVKYGRIESNNDLRFEKEIEGKLGFEREKDTEDGSAIEREKDTKDGPSIEPKDEPGIELEKDIDMISESDDISKNTDNYQYRHLPPICIEIYCGKTFGT</sequence>
<gene>
    <name evidence="1" type="ORF">RPERSI_LOCUS15214</name>
</gene>
<evidence type="ECO:0000313" key="1">
    <source>
        <dbReference type="EMBL" id="CAG8760843.1"/>
    </source>
</evidence>
<keyword evidence="2" id="KW-1185">Reference proteome</keyword>
<accession>A0ACA9QQJ6</accession>
<name>A0ACA9QQJ6_9GLOM</name>